<accession>A0A5N5JU43</accession>
<evidence type="ECO:0000313" key="13">
    <source>
        <dbReference type="Proteomes" id="UP000327468"/>
    </source>
</evidence>
<feature type="region of interest" description="Disordered" evidence="11">
    <location>
        <begin position="28"/>
        <end position="48"/>
    </location>
</feature>
<evidence type="ECO:0000256" key="5">
    <source>
        <dbReference type="ARBA" id="ARBA00022618"/>
    </source>
</evidence>
<evidence type="ECO:0000256" key="3">
    <source>
        <dbReference type="ARBA" id="ARBA00013793"/>
    </source>
</evidence>
<dbReference type="PANTHER" id="PTHR14527">
    <property type="entry name" value="PROTEIN MIS12 HOMOLOG"/>
    <property type="match status" value="1"/>
</dbReference>
<evidence type="ECO:0000313" key="12">
    <source>
        <dbReference type="EMBL" id="KAB5522622.1"/>
    </source>
</evidence>
<keyword evidence="13" id="KW-1185">Reference proteome</keyword>
<dbReference type="EMBL" id="VFJC01000028">
    <property type="protein sequence ID" value="KAB5522622.1"/>
    <property type="molecule type" value="Genomic_DNA"/>
</dbReference>
<gene>
    <name evidence="12" type="ORF">PHYPO_G00161640</name>
</gene>
<protein>
    <recommendedName>
        <fullName evidence="3">Protein MIS12 homolog</fullName>
    </recommendedName>
</protein>
<proteinExistence type="inferred from homology"/>
<comment type="similarity">
    <text evidence="2">Belongs to the mis12 family.</text>
</comment>
<keyword evidence="5" id="KW-0132">Cell division</keyword>
<feature type="compositionally biased region" description="Polar residues" evidence="11">
    <location>
        <begin position="28"/>
        <end position="38"/>
    </location>
</feature>
<evidence type="ECO:0000256" key="9">
    <source>
        <dbReference type="ARBA" id="ARBA00023306"/>
    </source>
</evidence>
<dbReference type="Pfam" id="PF05859">
    <property type="entry name" value="Mis12"/>
    <property type="match status" value="1"/>
</dbReference>
<keyword evidence="8" id="KW-0175">Coiled coil</keyword>
<dbReference type="GO" id="GO:0000070">
    <property type="term" value="P:mitotic sister chromatid segregation"/>
    <property type="evidence" value="ECO:0007669"/>
    <property type="project" value="TreeGrafter"/>
</dbReference>
<keyword evidence="10" id="KW-0137">Centromere</keyword>
<keyword evidence="9" id="KW-0131">Cell cycle</keyword>
<name>A0A5N5JU43_PANHP</name>
<comment type="subcellular location">
    <subcellularLocation>
        <location evidence="1">Chromosome</location>
        <location evidence="1">Centromere</location>
        <location evidence="1">Kinetochore</location>
    </subcellularLocation>
</comment>
<comment type="caution">
    <text evidence="12">The sequence shown here is derived from an EMBL/GenBank/DDBJ whole genome shotgun (WGS) entry which is preliminary data.</text>
</comment>
<dbReference type="OrthoDB" id="1884855at2759"/>
<keyword evidence="7" id="KW-0995">Kinetochore</keyword>
<evidence type="ECO:0000256" key="8">
    <source>
        <dbReference type="ARBA" id="ARBA00023054"/>
    </source>
</evidence>
<dbReference type="AlphaFoldDB" id="A0A5N5JU43"/>
<dbReference type="GO" id="GO:0005634">
    <property type="term" value="C:nucleus"/>
    <property type="evidence" value="ECO:0007669"/>
    <property type="project" value="InterPro"/>
</dbReference>
<evidence type="ECO:0000256" key="10">
    <source>
        <dbReference type="ARBA" id="ARBA00023328"/>
    </source>
</evidence>
<dbReference type="PANTHER" id="PTHR14527:SF2">
    <property type="entry name" value="PROTEIN MIS12 HOMOLOG"/>
    <property type="match status" value="1"/>
</dbReference>
<keyword evidence="6" id="KW-0498">Mitosis</keyword>
<dbReference type="InterPro" id="IPR008685">
    <property type="entry name" value="Centromere_Mis12"/>
</dbReference>
<evidence type="ECO:0000256" key="7">
    <source>
        <dbReference type="ARBA" id="ARBA00022838"/>
    </source>
</evidence>
<dbReference type="GO" id="GO:0051382">
    <property type="term" value="P:kinetochore assembly"/>
    <property type="evidence" value="ECO:0007669"/>
    <property type="project" value="TreeGrafter"/>
</dbReference>
<evidence type="ECO:0000256" key="4">
    <source>
        <dbReference type="ARBA" id="ARBA00022454"/>
    </source>
</evidence>
<sequence>MQRSHIYKLFRNIASRETGKQYILTTRGRSTDVTASSSRPRRKTFGARASEMAEDREANMGSLSSDSLKLYEAQFFGFTPQTCMMRMNSAFQDCLYEMLVVVESVFVRKLSQGKDPPEELSIKTRECTQKLLQFLQERFRKLSIRMEALLVNSVLSVPENVLLPEDESHRKYPESKEQLLKLEASITELQKSYEAELCAKQALLAELEEQKETQEQLDEVLQWIDELRLSWRKEGMGNIRDSFQNMIETVNQLQGEMGKIRKKSKSLDEV</sequence>
<evidence type="ECO:0000256" key="6">
    <source>
        <dbReference type="ARBA" id="ARBA00022776"/>
    </source>
</evidence>
<keyword evidence="4" id="KW-0158">Chromosome</keyword>
<organism evidence="12 13">
    <name type="scientific">Pangasianodon hypophthalmus</name>
    <name type="common">Striped catfish</name>
    <name type="synonym">Helicophagus hypophthalmus</name>
    <dbReference type="NCBI Taxonomy" id="310915"/>
    <lineage>
        <taxon>Eukaryota</taxon>
        <taxon>Metazoa</taxon>
        <taxon>Chordata</taxon>
        <taxon>Craniata</taxon>
        <taxon>Vertebrata</taxon>
        <taxon>Euteleostomi</taxon>
        <taxon>Actinopterygii</taxon>
        <taxon>Neopterygii</taxon>
        <taxon>Teleostei</taxon>
        <taxon>Ostariophysi</taxon>
        <taxon>Siluriformes</taxon>
        <taxon>Pangasiidae</taxon>
        <taxon>Pangasianodon</taxon>
    </lineage>
</organism>
<evidence type="ECO:0000256" key="1">
    <source>
        <dbReference type="ARBA" id="ARBA00004629"/>
    </source>
</evidence>
<dbReference type="Proteomes" id="UP000327468">
    <property type="component" value="Chromosome 27"/>
</dbReference>
<reference evidence="12 13" key="1">
    <citation type="submission" date="2019-06" db="EMBL/GenBank/DDBJ databases">
        <title>A chromosome-scale genome assembly of the striped catfish, Pangasianodon hypophthalmus.</title>
        <authorList>
            <person name="Wen M."/>
            <person name="Zahm M."/>
            <person name="Roques C."/>
            <person name="Cabau C."/>
            <person name="Klopp C."/>
            <person name="Donnadieu C."/>
            <person name="Jouanno E."/>
            <person name="Avarre J.-C."/>
            <person name="Campet M."/>
            <person name="Ha T.T.T."/>
            <person name="Dugue R."/>
            <person name="Lampietro C."/>
            <person name="Louis A."/>
            <person name="Herpin A."/>
            <person name="Echchiki A."/>
            <person name="Berthelot C."/>
            <person name="Parey E."/>
            <person name="Roest-Crollius H."/>
            <person name="Braasch I."/>
            <person name="Postlethwait J."/>
            <person name="Bobe J."/>
            <person name="Montfort J."/>
            <person name="Bouchez O."/>
            <person name="Begum T."/>
            <person name="Schartl M."/>
            <person name="Guiguen Y."/>
        </authorList>
    </citation>
    <scope>NUCLEOTIDE SEQUENCE [LARGE SCALE GENOMIC DNA]</scope>
    <source>
        <strain evidence="12 13">Indonesia</strain>
        <tissue evidence="12">Blood</tissue>
    </source>
</reference>
<dbReference type="GO" id="GO:0051301">
    <property type="term" value="P:cell division"/>
    <property type="evidence" value="ECO:0007669"/>
    <property type="project" value="UniProtKB-KW"/>
</dbReference>
<evidence type="ECO:0000256" key="2">
    <source>
        <dbReference type="ARBA" id="ARBA00008643"/>
    </source>
</evidence>
<dbReference type="GO" id="GO:0000444">
    <property type="term" value="C:MIS12/MIND type complex"/>
    <property type="evidence" value="ECO:0007669"/>
    <property type="project" value="TreeGrafter"/>
</dbReference>
<evidence type="ECO:0000256" key="11">
    <source>
        <dbReference type="SAM" id="MobiDB-lite"/>
    </source>
</evidence>